<dbReference type="SUPFAM" id="SSF56954">
    <property type="entry name" value="Outer membrane efflux proteins (OEP)"/>
    <property type="match status" value="1"/>
</dbReference>
<reference evidence="1" key="1">
    <citation type="submission" date="2018-05" db="EMBL/GenBank/DDBJ databases">
        <authorList>
            <person name="Lanie J.A."/>
            <person name="Ng W.-L."/>
            <person name="Kazmierczak K.M."/>
            <person name="Andrzejewski T.M."/>
            <person name="Davidsen T.M."/>
            <person name="Wayne K.J."/>
            <person name="Tettelin H."/>
            <person name="Glass J.I."/>
            <person name="Rusch D."/>
            <person name="Podicherti R."/>
            <person name="Tsui H.-C.T."/>
            <person name="Winkler M.E."/>
        </authorList>
    </citation>
    <scope>NUCLEOTIDE SEQUENCE</scope>
</reference>
<sequence>MLKRFTVLVFIFFTVNANAITLNEFSAKLIETHPFFVQLSLSEKTSLLDQKASLTYSDWNIKAGASESFSSGEDTSTRLYKDLYSTSYEVSAGRKIENSGANLNLKHSLTRDDKDSSATHSNVFSIDYIRPLLQNKDGINDRLTLDIASLDLIAKKVNLEEQAENFLASKLSKFVDLALKQEIVKIHKRELDLSKQQLDLTEGKYKNSLIDKSNL</sequence>
<accession>A0A383E661</accession>
<feature type="non-terminal residue" evidence="1">
    <location>
        <position position="215"/>
    </location>
</feature>
<dbReference type="AlphaFoldDB" id="A0A383E661"/>
<protein>
    <recommendedName>
        <fullName evidence="2">TolC family protein</fullName>
    </recommendedName>
</protein>
<name>A0A383E661_9ZZZZ</name>
<gene>
    <name evidence="1" type="ORF">METZ01_LOCUS504943</name>
</gene>
<evidence type="ECO:0000313" key="1">
    <source>
        <dbReference type="EMBL" id="SVE52089.1"/>
    </source>
</evidence>
<dbReference type="EMBL" id="UINC01223055">
    <property type="protein sequence ID" value="SVE52089.1"/>
    <property type="molecule type" value="Genomic_DNA"/>
</dbReference>
<proteinExistence type="predicted"/>
<evidence type="ECO:0008006" key="2">
    <source>
        <dbReference type="Google" id="ProtNLM"/>
    </source>
</evidence>
<organism evidence="1">
    <name type="scientific">marine metagenome</name>
    <dbReference type="NCBI Taxonomy" id="408172"/>
    <lineage>
        <taxon>unclassified sequences</taxon>
        <taxon>metagenomes</taxon>
        <taxon>ecological metagenomes</taxon>
    </lineage>
</organism>
<dbReference type="Gene3D" id="1.20.1600.10">
    <property type="entry name" value="Outer membrane efflux proteins (OEP)"/>
    <property type="match status" value="1"/>
</dbReference>